<gene>
    <name evidence="9" type="ORF">M501DRAFT_312998</name>
</gene>
<keyword evidence="10" id="KW-1185">Reference proteome</keyword>
<dbReference type="GO" id="GO:0000070">
    <property type="term" value="P:mitotic sister chromatid segregation"/>
    <property type="evidence" value="ECO:0007669"/>
    <property type="project" value="TreeGrafter"/>
</dbReference>
<evidence type="ECO:0000256" key="5">
    <source>
        <dbReference type="ARBA" id="ARBA00023054"/>
    </source>
</evidence>
<feature type="compositionally biased region" description="Basic and acidic residues" evidence="8">
    <location>
        <begin position="277"/>
        <end position="286"/>
    </location>
</feature>
<feature type="compositionally biased region" description="Basic and acidic residues" evidence="8">
    <location>
        <begin position="184"/>
        <end position="193"/>
    </location>
</feature>
<evidence type="ECO:0000313" key="9">
    <source>
        <dbReference type="EMBL" id="KAF2835936.1"/>
    </source>
</evidence>
<evidence type="ECO:0000256" key="2">
    <source>
        <dbReference type="ARBA" id="ARBA00004584"/>
    </source>
</evidence>
<feature type="compositionally biased region" description="Low complexity" evidence="8">
    <location>
        <begin position="248"/>
        <end position="258"/>
    </location>
</feature>
<dbReference type="PANTHER" id="PTHR14401:SF6">
    <property type="entry name" value="CENTROMERE PROTEIN K"/>
    <property type="match status" value="1"/>
</dbReference>
<keyword evidence="7" id="KW-0137">Centromere</keyword>
<sequence length="353" mass="39371">MSSEEEILSNIRNHAASIRNARENQMELDDTDTTEFEARLDRTLKELQARVAKQKAALEQLRASSTSPLPTTPSPDSRTRLLQLRTIRAAYRQLTPSEPYLPPSSSALPALLAIRDVRRTIAATRSAISTTQTQLNATQRALERSSADLHDSQLLRKALEDRIERLRAQQLAKSQKNASQVAKEMVRAKQKRGQEYDSEIVRLREALHTFIHTHVAGMLAAEELGGPVVGDLMEVDEETLEAGFSAQGKPKASKGGSSSKEDKRQRRIDEIWGSANRQEDAPRSESEAAASELKALINDLFDALLGENSSDVYVQLPRDSAAARFLVRSKVAQFHPKDARRLRLIDFGRELDD</sequence>
<evidence type="ECO:0000256" key="7">
    <source>
        <dbReference type="ARBA" id="ARBA00023328"/>
    </source>
</evidence>
<dbReference type="OrthoDB" id="9445768at2759"/>
<evidence type="ECO:0000256" key="4">
    <source>
        <dbReference type="ARBA" id="ARBA00022454"/>
    </source>
</evidence>
<feature type="region of interest" description="Disordered" evidence="8">
    <location>
        <begin position="242"/>
        <end position="287"/>
    </location>
</feature>
<evidence type="ECO:0000256" key="3">
    <source>
        <dbReference type="ARBA" id="ARBA00005795"/>
    </source>
</evidence>
<dbReference type="GO" id="GO:0005634">
    <property type="term" value="C:nucleus"/>
    <property type="evidence" value="ECO:0007669"/>
    <property type="project" value="UniProtKB-SubCell"/>
</dbReference>
<evidence type="ECO:0000256" key="1">
    <source>
        <dbReference type="ARBA" id="ARBA00004123"/>
    </source>
</evidence>
<comment type="similarity">
    <text evidence="3">Belongs to the CENP-K/MCM22 family.</text>
</comment>
<proteinExistence type="inferred from homology"/>
<dbReference type="GO" id="GO:0000775">
    <property type="term" value="C:chromosome, centromeric region"/>
    <property type="evidence" value="ECO:0007669"/>
    <property type="project" value="UniProtKB-SubCell"/>
</dbReference>
<evidence type="ECO:0000256" key="8">
    <source>
        <dbReference type="SAM" id="MobiDB-lite"/>
    </source>
</evidence>
<organism evidence="9 10">
    <name type="scientific">Patellaria atrata CBS 101060</name>
    <dbReference type="NCBI Taxonomy" id="1346257"/>
    <lineage>
        <taxon>Eukaryota</taxon>
        <taxon>Fungi</taxon>
        <taxon>Dikarya</taxon>
        <taxon>Ascomycota</taxon>
        <taxon>Pezizomycotina</taxon>
        <taxon>Dothideomycetes</taxon>
        <taxon>Dothideomycetes incertae sedis</taxon>
        <taxon>Patellariales</taxon>
        <taxon>Patellariaceae</taxon>
        <taxon>Patellaria</taxon>
    </lineage>
</organism>
<name>A0A9P4S4B8_9PEZI</name>
<feature type="compositionally biased region" description="Basic and acidic residues" evidence="8">
    <location>
        <begin position="259"/>
        <end position="270"/>
    </location>
</feature>
<keyword evidence="5" id="KW-0175">Coiled coil</keyword>
<comment type="caution">
    <text evidence="9">The sequence shown here is derived from an EMBL/GenBank/DDBJ whole genome shotgun (WGS) entry which is preliminary data.</text>
</comment>
<dbReference type="PANTHER" id="PTHR14401">
    <property type="entry name" value="CENTROMERE PROTEIN K"/>
    <property type="match status" value="1"/>
</dbReference>
<feature type="region of interest" description="Disordered" evidence="8">
    <location>
        <begin position="174"/>
        <end position="193"/>
    </location>
</feature>
<keyword evidence="6" id="KW-0539">Nucleus</keyword>
<evidence type="ECO:0000256" key="6">
    <source>
        <dbReference type="ARBA" id="ARBA00023242"/>
    </source>
</evidence>
<dbReference type="Proteomes" id="UP000799429">
    <property type="component" value="Unassembled WGS sequence"/>
</dbReference>
<protein>
    <submittedName>
        <fullName evidence="9">Uncharacterized protein</fullName>
    </submittedName>
</protein>
<accession>A0A9P4S4B8</accession>
<feature type="region of interest" description="Disordered" evidence="8">
    <location>
        <begin position="58"/>
        <end position="77"/>
    </location>
</feature>
<evidence type="ECO:0000313" key="10">
    <source>
        <dbReference type="Proteomes" id="UP000799429"/>
    </source>
</evidence>
<keyword evidence="4" id="KW-0158">Chromosome</keyword>
<dbReference type="InterPro" id="IPR020993">
    <property type="entry name" value="Centromere_CenpK"/>
</dbReference>
<reference evidence="9" key="1">
    <citation type="journal article" date="2020" name="Stud. Mycol.">
        <title>101 Dothideomycetes genomes: a test case for predicting lifestyles and emergence of pathogens.</title>
        <authorList>
            <person name="Haridas S."/>
            <person name="Albert R."/>
            <person name="Binder M."/>
            <person name="Bloem J."/>
            <person name="Labutti K."/>
            <person name="Salamov A."/>
            <person name="Andreopoulos B."/>
            <person name="Baker S."/>
            <person name="Barry K."/>
            <person name="Bills G."/>
            <person name="Bluhm B."/>
            <person name="Cannon C."/>
            <person name="Castanera R."/>
            <person name="Culley D."/>
            <person name="Daum C."/>
            <person name="Ezra D."/>
            <person name="Gonzalez J."/>
            <person name="Henrissat B."/>
            <person name="Kuo A."/>
            <person name="Liang C."/>
            <person name="Lipzen A."/>
            <person name="Lutzoni F."/>
            <person name="Magnuson J."/>
            <person name="Mondo S."/>
            <person name="Nolan M."/>
            <person name="Ohm R."/>
            <person name="Pangilinan J."/>
            <person name="Park H.-J."/>
            <person name="Ramirez L."/>
            <person name="Alfaro M."/>
            <person name="Sun H."/>
            <person name="Tritt A."/>
            <person name="Yoshinaga Y."/>
            <person name="Zwiers L.-H."/>
            <person name="Turgeon B."/>
            <person name="Goodwin S."/>
            <person name="Spatafora J."/>
            <person name="Crous P."/>
            <person name="Grigoriev I."/>
        </authorList>
    </citation>
    <scope>NUCLEOTIDE SEQUENCE</scope>
    <source>
        <strain evidence="9">CBS 101060</strain>
    </source>
</reference>
<dbReference type="EMBL" id="MU006106">
    <property type="protein sequence ID" value="KAF2835936.1"/>
    <property type="molecule type" value="Genomic_DNA"/>
</dbReference>
<dbReference type="GO" id="GO:0051382">
    <property type="term" value="P:kinetochore assembly"/>
    <property type="evidence" value="ECO:0007669"/>
    <property type="project" value="InterPro"/>
</dbReference>
<comment type="subcellular location">
    <subcellularLocation>
        <location evidence="2">Chromosome</location>
        <location evidence="2">Centromere</location>
    </subcellularLocation>
    <subcellularLocation>
        <location evidence="1">Nucleus</location>
    </subcellularLocation>
</comment>
<dbReference type="AlphaFoldDB" id="A0A9P4S4B8"/>